<keyword evidence="3" id="KW-1185">Reference proteome</keyword>
<evidence type="ECO:0000256" key="1">
    <source>
        <dbReference type="SAM" id="Phobius"/>
    </source>
</evidence>
<organism evidence="2 3">
    <name type="scientific">Butyricicoccus faecihominis</name>
    <dbReference type="NCBI Taxonomy" id="1712515"/>
    <lineage>
        <taxon>Bacteria</taxon>
        <taxon>Bacillati</taxon>
        <taxon>Bacillota</taxon>
        <taxon>Clostridia</taxon>
        <taxon>Eubacteriales</taxon>
        <taxon>Butyricicoccaceae</taxon>
        <taxon>Butyricicoccus</taxon>
    </lineage>
</organism>
<keyword evidence="1" id="KW-0472">Membrane</keyword>
<comment type="caution">
    <text evidence="2">The sequence shown here is derived from an EMBL/GenBank/DDBJ whole genome shotgun (WGS) entry which is preliminary data.</text>
</comment>
<evidence type="ECO:0000313" key="3">
    <source>
        <dbReference type="Proteomes" id="UP000620147"/>
    </source>
</evidence>
<dbReference type="NCBIfam" id="TIGR02532">
    <property type="entry name" value="IV_pilin_GFxxxE"/>
    <property type="match status" value="1"/>
</dbReference>
<dbReference type="SUPFAM" id="SSF54523">
    <property type="entry name" value="Pili subunits"/>
    <property type="match status" value="1"/>
</dbReference>
<name>A0ABQ1E2X0_9FIRM</name>
<dbReference type="Gene3D" id="3.30.700.10">
    <property type="entry name" value="Glycoprotein, Type 4 Pilin"/>
    <property type="match status" value="1"/>
</dbReference>
<keyword evidence="1" id="KW-1133">Transmembrane helix</keyword>
<evidence type="ECO:0000313" key="2">
    <source>
        <dbReference type="EMBL" id="GFO89303.1"/>
    </source>
</evidence>
<reference evidence="2 3" key="1">
    <citation type="submission" date="2020-06" db="EMBL/GenBank/DDBJ databases">
        <title>Characterization of fructooligosaccharide metabolism and fructooligosaccharide-degrading enzymes in human commensal butyrate producers.</title>
        <authorList>
            <person name="Tanno H."/>
            <person name="Fujii T."/>
            <person name="Hirano K."/>
            <person name="Maeno S."/>
            <person name="Tonozuka T."/>
            <person name="Sakamoto M."/>
            <person name="Ohkuma M."/>
            <person name="Tochio T."/>
            <person name="Endo A."/>
        </authorList>
    </citation>
    <scope>NUCLEOTIDE SEQUENCE [LARGE SCALE GENOMIC DNA]</scope>
    <source>
        <strain evidence="2 3">JCM 31056</strain>
    </source>
</reference>
<feature type="transmembrane region" description="Helical" evidence="1">
    <location>
        <begin position="12"/>
        <end position="36"/>
    </location>
</feature>
<dbReference type="EMBL" id="BLYJ01000041">
    <property type="protein sequence ID" value="GFO89303.1"/>
    <property type="molecule type" value="Genomic_DNA"/>
</dbReference>
<dbReference type="Pfam" id="PF07963">
    <property type="entry name" value="N_methyl"/>
    <property type="match status" value="1"/>
</dbReference>
<evidence type="ECO:0008006" key="4">
    <source>
        <dbReference type="Google" id="ProtNLM"/>
    </source>
</evidence>
<dbReference type="PROSITE" id="PS00409">
    <property type="entry name" value="PROKAR_NTER_METHYL"/>
    <property type="match status" value="1"/>
</dbReference>
<dbReference type="RefSeq" id="WP_188885926.1">
    <property type="nucleotide sequence ID" value="NZ_BLYJ01000041.1"/>
</dbReference>
<dbReference type="InterPro" id="IPR012902">
    <property type="entry name" value="N_methyl_site"/>
</dbReference>
<dbReference type="Proteomes" id="UP000620147">
    <property type="component" value="Unassembled WGS sequence"/>
</dbReference>
<keyword evidence="1" id="KW-0812">Transmembrane</keyword>
<gene>
    <name evidence="2" type="ORF">BUFA31_24670</name>
</gene>
<proteinExistence type="predicted"/>
<sequence>MQKKEKNTCKGFTLVELIVVLVILAILAAFMIPALIQYIERSLEASDLIEVRAAYIDVLTAVTEQDSKNMSKTVRLKQKQDDWQSRDPITIAGVTHSKAQGDTANWKGIPTAGGECEVYYDRAAAVIVFDWKGKSTADSTIDWNENLHGILDRTGILKTLKNNSNFEIDSKCPNSTMVPLVEKEMRSDSLLKNGTWAFLGSSTNKSDRYLFWTSVDVATKAVGAGKQIPVIVSSANGGYYISETTTATRVNNGQSYVAIVDHIYSYSTFKNYIKDKTRYDTLAEAYAAYKEQVENDVRFQQYKNTLPE</sequence>
<dbReference type="InterPro" id="IPR045584">
    <property type="entry name" value="Pilin-like"/>
</dbReference>
<accession>A0ABQ1E2X0</accession>
<protein>
    <recommendedName>
        <fullName evidence="4">Prepilin-type N-terminal cleavage/methylation domain-containing protein</fullName>
    </recommendedName>
</protein>